<dbReference type="EMBL" id="JAAGRR010000010">
    <property type="protein sequence ID" value="NDY41601.1"/>
    <property type="molecule type" value="Genomic_DNA"/>
</dbReference>
<name>A0A6N9TP90_DISTH</name>
<keyword evidence="4" id="KW-1185">Reference proteome</keyword>
<comment type="caution">
    <text evidence="2">The sequence shown here is derived from an EMBL/GenBank/DDBJ whole genome shotgun (WGS) entry which is preliminary data.</text>
</comment>
<gene>
    <name evidence="2" type="ORF">G3N55_01640</name>
    <name evidence="3" type="ORF">G3N55_01875</name>
</gene>
<dbReference type="CDD" id="cd00093">
    <property type="entry name" value="HTH_XRE"/>
    <property type="match status" value="1"/>
</dbReference>
<dbReference type="SMART" id="SM00530">
    <property type="entry name" value="HTH_XRE"/>
    <property type="match status" value="1"/>
</dbReference>
<dbReference type="Gene3D" id="1.10.260.40">
    <property type="entry name" value="lambda repressor-like DNA-binding domains"/>
    <property type="match status" value="1"/>
</dbReference>
<proteinExistence type="predicted"/>
<dbReference type="InterPro" id="IPR001387">
    <property type="entry name" value="Cro/C1-type_HTH"/>
</dbReference>
<protein>
    <submittedName>
        <fullName evidence="2">Helix-turn-helix transcriptional regulator</fullName>
    </submittedName>
</protein>
<feature type="domain" description="HTH cro/C1-type" evidence="1">
    <location>
        <begin position="12"/>
        <end position="48"/>
    </location>
</feature>
<dbReference type="EMBL" id="JAAGRR010000008">
    <property type="protein sequence ID" value="NDY41554.1"/>
    <property type="molecule type" value="Genomic_DNA"/>
</dbReference>
<dbReference type="InterPro" id="IPR010982">
    <property type="entry name" value="Lambda_DNA-bd_dom_sf"/>
</dbReference>
<dbReference type="PROSITE" id="PS50943">
    <property type="entry name" value="HTH_CROC1"/>
    <property type="match status" value="1"/>
</dbReference>
<sequence length="76" mass="8571">MDTEARKFAALVKEIRRQLALSQEDLARRLGVSYATVNRWENGQSKPSKLARAQFDAFCEKMSSEGKLVLPEEGRG</sequence>
<dbReference type="GO" id="GO:0003677">
    <property type="term" value="F:DNA binding"/>
    <property type="evidence" value="ECO:0007669"/>
    <property type="project" value="InterPro"/>
</dbReference>
<dbReference type="Proteomes" id="UP000469346">
    <property type="component" value="Unassembled WGS sequence"/>
</dbReference>
<reference evidence="2 4" key="1">
    <citation type="submission" date="2020-02" db="EMBL/GenBank/DDBJ databases">
        <title>Comparative genomics of sulfur disproportionating microorganisms.</title>
        <authorList>
            <person name="Ward L.M."/>
            <person name="Bertran E."/>
            <person name="Johnston D.T."/>
        </authorList>
    </citation>
    <scope>NUCLEOTIDE SEQUENCE [LARGE SCALE GENOMIC DNA]</scope>
    <source>
        <strain evidence="2 4">DSM 100025</strain>
    </source>
</reference>
<organism evidence="2 4">
    <name type="scientific">Dissulfurirhabdus thermomarina</name>
    <dbReference type="NCBI Taxonomy" id="1765737"/>
    <lineage>
        <taxon>Bacteria</taxon>
        <taxon>Deltaproteobacteria</taxon>
        <taxon>Dissulfurirhabdaceae</taxon>
        <taxon>Dissulfurirhabdus</taxon>
    </lineage>
</organism>
<evidence type="ECO:0000313" key="4">
    <source>
        <dbReference type="Proteomes" id="UP000469346"/>
    </source>
</evidence>
<dbReference type="AlphaFoldDB" id="A0A6N9TP90"/>
<dbReference type="Pfam" id="PF01381">
    <property type="entry name" value="HTH_3"/>
    <property type="match status" value="1"/>
</dbReference>
<accession>A0A6N9TP90</accession>
<dbReference type="RefSeq" id="WP_163297709.1">
    <property type="nucleotide sequence ID" value="NZ_JAAGRR010000008.1"/>
</dbReference>
<evidence type="ECO:0000313" key="3">
    <source>
        <dbReference type="EMBL" id="NDY41601.1"/>
    </source>
</evidence>
<dbReference type="SUPFAM" id="SSF47413">
    <property type="entry name" value="lambda repressor-like DNA-binding domains"/>
    <property type="match status" value="1"/>
</dbReference>
<evidence type="ECO:0000259" key="1">
    <source>
        <dbReference type="PROSITE" id="PS50943"/>
    </source>
</evidence>
<evidence type="ECO:0000313" key="2">
    <source>
        <dbReference type="EMBL" id="NDY41554.1"/>
    </source>
</evidence>